<dbReference type="PANTHER" id="PTHR14477:SF1">
    <property type="entry name" value="CUB DOMAIN-CONTAINING PROTEIN 1"/>
    <property type="match status" value="1"/>
</dbReference>
<dbReference type="GeneTree" id="ENSGT00390000010209"/>
<evidence type="ECO:0000259" key="5">
    <source>
        <dbReference type="Pfam" id="PF23667"/>
    </source>
</evidence>
<keyword evidence="2" id="KW-0812">Transmembrane</keyword>
<feature type="domain" description="CDCP1 second and fifth CUB" evidence="6">
    <location>
        <begin position="386"/>
        <end position="469"/>
    </location>
</feature>
<feature type="domain" description="CDCP1 first CUB" evidence="5">
    <location>
        <begin position="27"/>
        <end position="94"/>
    </location>
</feature>
<dbReference type="Pfam" id="PF23667">
    <property type="entry name" value="CUB_CDCP1_1"/>
    <property type="match status" value="1"/>
</dbReference>
<keyword evidence="2" id="KW-0472">Membrane</keyword>
<keyword evidence="8" id="KW-1185">Reference proteome</keyword>
<name>A0A3Q1JHY0_ANATE</name>
<feature type="chain" id="PRO_5030080443" description="CUB domain containing protein 1a" evidence="3">
    <location>
        <begin position="29"/>
        <end position="746"/>
    </location>
</feature>
<reference evidence="7" key="3">
    <citation type="submission" date="2025-09" db="UniProtKB">
        <authorList>
            <consortium name="Ensembl"/>
        </authorList>
    </citation>
    <scope>IDENTIFICATION</scope>
</reference>
<evidence type="ECO:0000259" key="6">
    <source>
        <dbReference type="Pfam" id="PF23668"/>
    </source>
</evidence>
<feature type="signal peptide" evidence="3">
    <location>
        <begin position="1"/>
        <end position="28"/>
    </location>
</feature>
<feature type="domain" description="CDCP1 third and sixth CUB" evidence="4">
    <location>
        <begin position="487"/>
        <end position="600"/>
    </location>
</feature>
<dbReference type="InterPro" id="IPR056268">
    <property type="entry name" value="CUB_CDCP1_1st"/>
</dbReference>
<dbReference type="InParanoid" id="A0A3Q1JHY0"/>
<evidence type="ECO:0000256" key="1">
    <source>
        <dbReference type="SAM" id="MobiDB-lite"/>
    </source>
</evidence>
<dbReference type="InterPro" id="IPR056266">
    <property type="entry name" value="CDCP1_CUB_3rd_6th"/>
</dbReference>
<evidence type="ECO:0000256" key="3">
    <source>
        <dbReference type="SAM" id="SignalP"/>
    </source>
</evidence>
<feature type="region of interest" description="Disordered" evidence="1">
    <location>
        <begin position="718"/>
        <end position="746"/>
    </location>
</feature>
<reference evidence="7" key="2">
    <citation type="submission" date="2025-08" db="UniProtKB">
        <authorList>
            <consortium name="Ensembl"/>
        </authorList>
    </citation>
    <scope>IDENTIFICATION</scope>
</reference>
<organism evidence="7 8">
    <name type="scientific">Anabas testudineus</name>
    <name type="common">Climbing perch</name>
    <name type="synonym">Anthias testudineus</name>
    <dbReference type="NCBI Taxonomy" id="64144"/>
    <lineage>
        <taxon>Eukaryota</taxon>
        <taxon>Metazoa</taxon>
        <taxon>Chordata</taxon>
        <taxon>Craniata</taxon>
        <taxon>Vertebrata</taxon>
        <taxon>Euteleostomi</taxon>
        <taxon>Actinopterygii</taxon>
        <taxon>Neopterygii</taxon>
        <taxon>Teleostei</taxon>
        <taxon>Neoteleostei</taxon>
        <taxon>Acanthomorphata</taxon>
        <taxon>Anabantaria</taxon>
        <taxon>Anabantiformes</taxon>
        <taxon>Anabantoidei</taxon>
        <taxon>Anabantidae</taxon>
        <taxon>Anabas</taxon>
    </lineage>
</organism>
<evidence type="ECO:0000313" key="7">
    <source>
        <dbReference type="Ensembl" id="ENSATEP00000034672.2"/>
    </source>
</evidence>
<evidence type="ECO:0000313" key="8">
    <source>
        <dbReference type="Proteomes" id="UP000265040"/>
    </source>
</evidence>
<feature type="transmembrane region" description="Helical" evidence="2">
    <location>
        <begin position="608"/>
        <end position="626"/>
    </location>
</feature>
<keyword evidence="3" id="KW-0732">Signal</keyword>
<proteinExistence type="predicted"/>
<keyword evidence="2" id="KW-1133">Transmembrane helix</keyword>
<dbReference type="OrthoDB" id="8960034at2759"/>
<feature type="domain" description="CDCP1 second and fifth CUB" evidence="6">
    <location>
        <begin position="101"/>
        <end position="198"/>
    </location>
</feature>
<evidence type="ECO:0000259" key="4">
    <source>
        <dbReference type="Pfam" id="PF23665"/>
    </source>
</evidence>
<dbReference type="Pfam" id="PF23668">
    <property type="entry name" value="CUB_CDCP1_2"/>
    <property type="match status" value="2"/>
</dbReference>
<evidence type="ECO:0000256" key="2">
    <source>
        <dbReference type="SAM" id="Phobius"/>
    </source>
</evidence>
<accession>A0A3Q1JHY0</accession>
<dbReference type="Ensembl" id="ENSATET00000035175.2">
    <property type="protein sequence ID" value="ENSATEP00000034672.2"/>
    <property type="gene ID" value="ENSATEG00000023823.2"/>
</dbReference>
<sequence length="746" mass="82674">MSLSTARVSLQLCVFCFLFSLFFSGAQQMTVTLDKATTVNISSSDKRCTVCKVTAGRRQCGQSLLLKDTTSVSLLFDCSGPQDVFKIEIVRNIGKSSFDYVLLNFKRTFTWNLKASALTSVKIDFTKTGLRQIHPSEICPDRHTYTLQVPHTTGSVTIGKFCRGGLISNAQILNHGSFSLEVPAGQKLQNGQFDVSVGEDIKCELLKIFIFPDDSVMQWYFQVPDKHKTSVQFLNLTQPHCLKNKTTVEYHSKGRLALVQSLTDPQPDQNWGNVSLTLRNCEMDRRKSGSPRLSVNLKVSSSSTSLPGLYIFQVLFCCLFFAAYAKNFFKVEFSSSETVCSFNIPHVFIDLSFEDCSPQDIQVTATRVIVCKELKECPQTPVPLLVPVLPSCLPAPLTSATWTFRPPQQGTVELASPNGPLRQSLPGLPCNDSILIKLTEGNGSTIGDFCPQGAIEKIQIHANMSVTVSSMDSKAILTHISSCPYPERYIITVAAKKDTPVLLATPGWPVGMKGYSTVSWIVSVPPNMEAHLMFANLTQPKCSNQHTDISVQRIGQPALDYSRREDEEAESELNVSSSFYLNMSNCRVERGRFNVITKITLQVPKNKTMLIIILSVVAAVLVVSIIKKMNPQTSIYNPNGTNVLPGNRGFPKTGTDNESPVYATIDETLIYTHLLKEDTEFNTGADDMEVGVYRPFQAPPLPDRPRSRPLVDNEIYQAANESEEAHSVNLGPRRKTKTKVMEQTTL</sequence>
<dbReference type="Proteomes" id="UP000265040">
    <property type="component" value="Chromosome 16"/>
</dbReference>
<dbReference type="InterPro" id="IPR056269">
    <property type="entry name" value="CUB_CDCP1_2nd_5th"/>
</dbReference>
<reference evidence="7" key="1">
    <citation type="submission" date="2021-04" db="EMBL/GenBank/DDBJ databases">
        <authorList>
            <consortium name="Wellcome Sanger Institute Data Sharing"/>
        </authorList>
    </citation>
    <scope>NUCLEOTIDE SEQUENCE [LARGE SCALE GENOMIC DNA]</scope>
</reference>
<dbReference type="Pfam" id="PF23665">
    <property type="entry name" value="CDCP1_CUB_6"/>
    <property type="match status" value="2"/>
</dbReference>
<dbReference type="PANTHER" id="PTHR14477">
    <property type="entry name" value="CUB DOMAIN-CONTAINING PROTEIN 1"/>
    <property type="match status" value="1"/>
</dbReference>
<protein>
    <recommendedName>
        <fullName evidence="9">CUB domain containing protein 1a</fullName>
    </recommendedName>
</protein>
<dbReference type="AlphaFoldDB" id="A0A3Q1JHY0"/>
<evidence type="ECO:0008006" key="9">
    <source>
        <dbReference type="Google" id="ProtNLM"/>
    </source>
</evidence>
<feature type="domain" description="CDCP1 third and sixth CUB" evidence="4">
    <location>
        <begin position="211"/>
        <end position="289"/>
    </location>
</feature>
<dbReference type="InterPro" id="IPR038811">
    <property type="entry name" value="CDCP1"/>
</dbReference>